<accession>A0A8J6Y4C3</accession>
<protein>
    <submittedName>
        <fullName evidence="9">Glycosyltransferase family 39 protein</fullName>
    </submittedName>
</protein>
<evidence type="ECO:0000256" key="1">
    <source>
        <dbReference type="ARBA" id="ARBA00004651"/>
    </source>
</evidence>
<dbReference type="Gene3D" id="1.25.40.10">
    <property type="entry name" value="Tetratricopeptide repeat domain"/>
    <property type="match status" value="1"/>
</dbReference>
<dbReference type="GO" id="GO:0005886">
    <property type="term" value="C:plasma membrane"/>
    <property type="evidence" value="ECO:0007669"/>
    <property type="project" value="UniProtKB-SubCell"/>
</dbReference>
<evidence type="ECO:0000256" key="3">
    <source>
        <dbReference type="ARBA" id="ARBA00022676"/>
    </source>
</evidence>
<reference evidence="9 10" key="1">
    <citation type="submission" date="2020-08" db="EMBL/GenBank/DDBJ databases">
        <title>Acidobacteriota in marine sediments use diverse sulfur dissimilation pathways.</title>
        <authorList>
            <person name="Wasmund K."/>
        </authorList>
    </citation>
    <scope>NUCLEOTIDE SEQUENCE [LARGE SCALE GENOMIC DNA]</scope>
    <source>
        <strain evidence="9">MAG AM4</strain>
    </source>
</reference>
<evidence type="ECO:0000313" key="10">
    <source>
        <dbReference type="Proteomes" id="UP000648239"/>
    </source>
</evidence>
<dbReference type="InterPro" id="IPR019734">
    <property type="entry name" value="TPR_rpt"/>
</dbReference>
<keyword evidence="7 8" id="KW-0472">Membrane</keyword>
<dbReference type="Proteomes" id="UP000648239">
    <property type="component" value="Unassembled WGS sequence"/>
</dbReference>
<keyword evidence="4" id="KW-0808">Transferase</keyword>
<evidence type="ECO:0000256" key="4">
    <source>
        <dbReference type="ARBA" id="ARBA00022679"/>
    </source>
</evidence>
<dbReference type="PANTHER" id="PTHR33908:SF11">
    <property type="entry name" value="MEMBRANE PROTEIN"/>
    <property type="match status" value="1"/>
</dbReference>
<dbReference type="SMART" id="SM00028">
    <property type="entry name" value="TPR"/>
    <property type="match status" value="2"/>
</dbReference>
<dbReference type="EMBL" id="JACXWD010000063">
    <property type="protein sequence ID" value="MBD3869169.1"/>
    <property type="molecule type" value="Genomic_DNA"/>
</dbReference>
<feature type="transmembrane region" description="Helical" evidence="8">
    <location>
        <begin position="384"/>
        <end position="402"/>
    </location>
</feature>
<keyword evidence="6 8" id="KW-1133">Transmembrane helix</keyword>
<dbReference type="InterPro" id="IPR011990">
    <property type="entry name" value="TPR-like_helical_dom_sf"/>
</dbReference>
<evidence type="ECO:0000256" key="8">
    <source>
        <dbReference type="SAM" id="Phobius"/>
    </source>
</evidence>
<evidence type="ECO:0000256" key="6">
    <source>
        <dbReference type="ARBA" id="ARBA00022989"/>
    </source>
</evidence>
<evidence type="ECO:0000256" key="2">
    <source>
        <dbReference type="ARBA" id="ARBA00022475"/>
    </source>
</evidence>
<dbReference type="InterPro" id="IPR050297">
    <property type="entry name" value="LipidA_mod_glycosyltrf_83"/>
</dbReference>
<dbReference type="PANTHER" id="PTHR33908">
    <property type="entry name" value="MANNOSYLTRANSFERASE YKCB-RELATED"/>
    <property type="match status" value="1"/>
</dbReference>
<sequence>MTSNDRYRLGAALIAVAGIGVRIGYVLAQPDSDPWFSRPTMDGAIYVDWARSLLEGHGSPSGAYYQAPGYPWFLTGFFAVAGFGFSLLYIFQHGLVVASAWLLGEVSRKSAGEVAGWATMILGLGYQPLLFFASRPVGEALAIFLLSSAILALSGRSPRMVGLAGLLVGVAVLVRPNFLLIPLAWIVLGVFRKRTRSSAILAGCVMIVLLPVAIRNYVASGHFVPVSSNAGLTLYHGNGPGALGIFTPPDRFSGRVDLQRDESTRIAREQTGNQALDAVEADRWWAGQAVDARLRSIGETTVLLLRKITLTVASTEIGLDYHPGIDENRWRRAAPFSFALILGLAAAGWFPRKGGGEKCGNVLVAAAALAITPILFYVSSRYRLPLATVLLVPAGAGLSWIAHECRNGWRRCMVCLLLPVSLGIVSWQMPTAGLQEATLAGALANRAGAWQKLGRAGKAGKDISEALAMDGESSPIWFQQGSILEANDDLGGAVKAYRAAHELAPLNPDVAGNLAGVLIKTGRAGQAAELLGPVVAGSPWHRVCQVNRVVALAGSGDYQEAGVAAHEAAAAGIELPPALLAAIETGKME</sequence>
<dbReference type="GO" id="GO:0009103">
    <property type="term" value="P:lipopolysaccharide biosynthetic process"/>
    <property type="evidence" value="ECO:0007669"/>
    <property type="project" value="UniProtKB-ARBA"/>
</dbReference>
<evidence type="ECO:0000256" key="5">
    <source>
        <dbReference type="ARBA" id="ARBA00022692"/>
    </source>
</evidence>
<gene>
    <name evidence="9" type="ORF">IFK94_13685</name>
</gene>
<keyword evidence="5 8" id="KW-0812">Transmembrane</keyword>
<feature type="transmembrane region" description="Helical" evidence="8">
    <location>
        <begin position="199"/>
        <end position="218"/>
    </location>
</feature>
<dbReference type="Pfam" id="PF14559">
    <property type="entry name" value="TPR_19"/>
    <property type="match status" value="1"/>
</dbReference>
<keyword evidence="2" id="KW-1003">Cell membrane</keyword>
<feature type="transmembrane region" description="Helical" evidence="8">
    <location>
        <begin position="333"/>
        <end position="350"/>
    </location>
</feature>
<dbReference type="SUPFAM" id="SSF48452">
    <property type="entry name" value="TPR-like"/>
    <property type="match status" value="1"/>
</dbReference>
<proteinExistence type="predicted"/>
<comment type="subcellular location">
    <subcellularLocation>
        <location evidence="1">Cell membrane</location>
        <topology evidence="1">Multi-pass membrane protein</topology>
    </subcellularLocation>
</comment>
<comment type="caution">
    <text evidence="9">The sequence shown here is derived from an EMBL/GenBank/DDBJ whole genome shotgun (WGS) entry which is preliminary data.</text>
</comment>
<feature type="transmembrane region" description="Helical" evidence="8">
    <location>
        <begin position="70"/>
        <end position="91"/>
    </location>
</feature>
<name>A0A8J6Y4C3_9BACT</name>
<evidence type="ECO:0000256" key="7">
    <source>
        <dbReference type="ARBA" id="ARBA00023136"/>
    </source>
</evidence>
<organism evidence="9 10">
    <name type="scientific">Candidatus Polarisedimenticola svalbardensis</name>
    <dbReference type="NCBI Taxonomy" id="2886004"/>
    <lineage>
        <taxon>Bacteria</taxon>
        <taxon>Pseudomonadati</taxon>
        <taxon>Acidobacteriota</taxon>
        <taxon>Candidatus Polarisedimenticolia</taxon>
        <taxon>Candidatus Polarisedimenticolales</taxon>
        <taxon>Candidatus Polarisedimenticolaceae</taxon>
        <taxon>Candidatus Polarisedimenticola</taxon>
    </lineage>
</organism>
<feature type="transmembrane region" description="Helical" evidence="8">
    <location>
        <begin position="362"/>
        <end position="378"/>
    </location>
</feature>
<dbReference type="GO" id="GO:0016763">
    <property type="term" value="F:pentosyltransferase activity"/>
    <property type="evidence" value="ECO:0007669"/>
    <property type="project" value="TreeGrafter"/>
</dbReference>
<dbReference type="AlphaFoldDB" id="A0A8J6Y4C3"/>
<keyword evidence="3" id="KW-0328">Glycosyltransferase</keyword>
<evidence type="ECO:0000313" key="9">
    <source>
        <dbReference type="EMBL" id="MBD3869169.1"/>
    </source>
</evidence>
<feature type="transmembrane region" description="Helical" evidence="8">
    <location>
        <begin position="137"/>
        <end position="155"/>
    </location>
</feature>
<feature type="transmembrane region" description="Helical" evidence="8">
    <location>
        <begin position="161"/>
        <end position="187"/>
    </location>
</feature>